<dbReference type="PANTHER" id="PTHR22893:SF91">
    <property type="entry name" value="NADPH DEHYDROGENASE 2-RELATED"/>
    <property type="match status" value="1"/>
</dbReference>
<dbReference type="InterPro" id="IPR013785">
    <property type="entry name" value="Aldolase_TIM"/>
</dbReference>
<dbReference type="RefSeq" id="XP_007724071.1">
    <property type="nucleotide sequence ID" value="XM_007725881.1"/>
</dbReference>
<reference evidence="2 3" key="1">
    <citation type="submission" date="2013-03" db="EMBL/GenBank/DDBJ databases">
        <title>The Genome Sequence of Capronia coronata CBS 617.96.</title>
        <authorList>
            <consortium name="The Broad Institute Genomics Platform"/>
            <person name="Cuomo C."/>
            <person name="de Hoog S."/>
            <person name="Gorbushina A."/>
            <person name="Walker B."/>
            <person name="Young S.K."/>
            <person name="Zeng Q."/>
            <person name="Gargeya S."/>
            <person name="Fitzgerald M."/>
            <person name="Haas B."/>
            <person name="Abouelleil A."/>
            <person name="Allen A.W."/>
            <person name="Alvarado L."/>
            <person name="Arachchi H.M."/>
            <person name="Berlin A.M."/>
            <person name="Chapman S.B."/>
            <person name="Gainer-Dewar J."/>
            <person name="Goldberg J."/>
            <person name="Griggs A."/>
            <person name="Gujja S."/>
            <person name="Hansen M."/>
            <person name="Howarth C."/>
            <person name="Imamovic A."/>
            <person name="Ireland A."/>
            <person name="Larimer J."/>
            <person name="McCowan C."/>
            <person name="Murphy C."/>
            <person name="Pearson M."/>
            <person name="Poon T.W."/>
            <person name="Priest M."/>
            <person name="Roberts A."/>
            <person name="Saif S."/>
            <person name="Shea T."/>
            <person name="Sisk P."/>
            <person name="Sykes S."/>
            <person name="Wortman J."/>
            <person name="Nusbaum C."/>
            <person name="Birren B."/>
        </authorList>
    </citation>
    <scope>NUCLEOTIDE SEQUENCE [LARGE SCALE GENOMIC DNA]</scope>
    <source>
        <strain evidence="2 3">CBS 617.96</strain>
    </source>
</reference>
<dbReference type="eggNOG" id="KOG0134">
    <property type="taxonomic scope" value="Eukaryota"/>
</dbReference>
<dbReference type="Proteomes" id="UP000019484">
    <property type="component" value="Unassembled WGS sequence"/>
</dbReference>
<evidence type="ECO:0000313" key="3">
    <source>
        <dbReference type="Proteomes" id="UP000019484"/>
    </source>
</evidence>
<keyword evidence="3" id="KW-1185">Reference proteome</keyword>
<sequence length="394" mass="43504">MTSTGLNPESKLLKPLKIGHAQLQHRIALAPLTRYRSDKNHVVMPFVPRYYSERGCIPGTLVISEATGTSMQEVGGRAAPAFVTEEQSAGWKKVIEAVHDRGSVYFQQIWALGRAADPQYQKERGLKYRSSSAVPMQPGGPVPEAMTEEEILGVIQDFVDTAKRVVAAGGDGVEIHGAHGYLLDQFTSDSVNKRTDRWGGPIENRARLLLEVVKAVVAAIGAERVGLRLSPYATFQGAESTDIVGDYTYIVKELKNMNVPFAYLSLVEARGDPAKLLTPSDDPAIAKQTLDFILNIWDNLSPVIVAGGYTPESAAAALESHYAKWDVIVAFGRSFLANPDFVWRAQHGIKMNHYHRQTFYIRGSEIGYNDYNFSQEYIDERRAWAVANLDSATS</sequence>
<dbReference type="InterPro" id="IPR045247">
    <property type="entry name" value="Oye-like"/>
</dbReference>
<organism evidence="2 3">
    <name type="scientific">Capronia coronata CBS 617.96</name>
    <dbReference type="NCBI Taxonomy" id="1182541"/>
    <lineage>
        <taxon>Eukaryota</taxon>
        <taxon>Fungi</taxon>
        <taxon>Dikarya</taxon>
        <taxon>Ascomycota</taxon>
        <taxon>Pezizomycotina</taxon>
        <taxon>Eurotiomycetes</taxon>
        <taxon>Chaetothyriomycetidae</taxon>
        <taxon>Chaetothyriales</taxon>
        <taxon>Herpotrichiellaceae</taxon>
        <taxon>Capronia</taxon>
    </lineage>
</organism>
<dbReference type="GeneID" id="19159870"/>
<dbReference type="InterPro" id="IPR001155">
    <property type="entry name" value="OxRdtase_FMN_N"/>
</dbReference>
<dbReference type="GO" id="GO:0003959">
    <property type="term" value="F:NADPH dehydrogenase activity"/>
    <property type="evidence" value="ECO:0007669"/>
    <property type="project" value="TreeGrafter"/>
</dbReference>
<evidence type="ECO:0000259" key="1">
    <source>
        <dbReference type="Pfam" id="PF00724"/>
    </source>
</evidence>
<dbReference type="OrthoDB" id="276546at2759"/>
<proteinExistence type="predicted"/>
<dbReference type="HOGENOM" id="CLU_012153_0_0_1"/>
<gene>
    <name evidence="2" type="ORF">A1O1_04993</name>
</gene>
<accession>W9YEH1</accession>
<dbReference type="Gene3D" id="3.20.20.70">
    <property type="entry name" value="Aldolase class I"/>
    <property type="match status" value="1"/>
</dbReference>
<name>W9YEH1_9EURO</name>
<dbReference type="CDD" id="cd02933">
    <property type="entry name" value="OYE_like_FMN"/>
    <property type="match status" value="1"/>
</dbReference>
<comment type="caution">
    <text evidence="2">The sequence shown here is derived from an EMBL/GenBank/DDBJ whole genome shotgun (WGS) entry which is preliminary data.</text>
</comment>
<dbReference type="Pfam" id="PF00724">
    <property type="entry name" value="Oxidored_FMN"/>
    <property type="match status" value="1"/>
</dbReference>
<dbReference type="EMBL" id="AMWN01000004">
    <property type="protein sequence ID" value="EXJ88065.1"/>
    <property type="molecule type" value="Genomic_DNA"/>
</dbReference>
<evidence type="ECO:0000313" key="2">
    <source>
        <dbReference type="EMBL" id="EXJ88065.1"/>
    </source>
</evidence>
<protein>
    <recommendedName>
        <fullName evidence="1">NADH:flavin oxidoreductase/NADH oxidase N-terminal domain-containing protein</fullName>
    </recommendedName>
</protein>
<dbReference type="STRING" id="1182541.W9YEH1"/>
<dbReference type="SUPFAM" id="SSF51395">
    <property type="entry name" value="FMN-linked oxidoreductases"/>
    <property type="match status" value="1"/>
</dbReference>
<dbReference type="GO" id="GO:0010181">
    <property type="term" value="F:FMN binding"/>
    <property type="evidence" value="ECO:0007669"/>
    <property type="project" value="InterPro"/>
</dbReference>
<dbReference type="AlphaFoldDB" id="W9YEH1"/>
<feature type="domain" description="NADH:flavin oxidoreductase/NADH oxidase N-terminal" evidence="1">
    <location>
        <begin position="11"/>
        <end position="351"/>
    </location>
</feature>
<dbReference type="PANTHER" id="PTHR22893">
    <property type="entry name" value="NADH OXIDOREDUCTASE-RELATED"/>
    <property type="match status" value="1"/>
</dbReference>